<keyword evidence="3" id="KW-1185">Reference proteome</keyword>
<dbReference type="AlphaFoldDB" id="A0A9N8HZP4"/>
<dbReference type="PROSITE" id="PS50206">
    <property type="entry name" value="RHODANESE_3"/>
    <property type="match status" value="1"/>
</dbReference>
<accession>A0A9N8HZP4</accession>
<dbReference type="Gene3D" id="3.40.250.10">
    <property type="entry name" value="Rhodanese-like domain"/>
    <property type="match status" value="1"/>
</dbReference>
<dbReference type="InterPro" id="IPR001763">
    <property type="entry name" value="Rhodanese-like_dom"/>
</dbReference>
<reference evidence="2" key="1">
    <citation type="submission" date="2020-06" db="EMBL/GenBank/DDBJ databases">
        <authorList>
            <consortium name="Plant Systems Biology data submission"/>
        </authorList>
    </citation>
    <scope>NUCLEOTIDE SEQUENCE</scope>
    <source>
        <strain evidence="2">D6</strain>
    </source>
</reference>
<evidence type="ECO:0000313" key="2">
    <source>
        <dbReference type="EMBL" id="CAB9530770.1"/>
    </source>
</evidence>
<dbReference type="Proteomes" id="UP001153069">
    <property type="component" value="Unassembled WGS sequence"/>
</dbReference>
<evidence type="ECO:0000313" key="3">
    <source>
        <dbReference type="Proteomes" id="UP001153069"/>
    </source>
</evidence>
<evidence type="ECO:0000259" key="1">
    <source>
        <dbReference type="PROSITE" id="PS50206"/>
    </source>
</evidence>
<dbReference type="InterPro" id="IPR003787">
    <property type="entry name" value="Sulphur_relay_DsrE/F-like"/>
</dbReference>
<dbReference type="SUPFAM" id="SSF52821">
    <property type="entry name" value="Rhodanese/Cell cycle control phosphatase"/>
    <property type="match status" value="1"/>
</dbReference>
<proteinExistence type="predicted"/>
<protein>
    <recommendedName>
        <fullName evidence="1">Rhodanese domain-containing protein</fullName>
    </recommendedName>
</protein>
<dbReference type="InterPro" id="IPR036873">
    <property type="entry name" value="Rhodanese-like_dom_sf"/>
</dbReference>
<dbReference type="Gene3D" id="3.40.1260.10">
    <property type="entry name" value="DsrEFH-like"/>
    <property type="match status" value="1"/>
</dbReference>
<name>A0A9N8HZP4_9STRA</name>
<gene>
    <name evidence="2" type="ORF">SEMRO_3033_G342530.1</name>
</gene>
<comment type="caution">
    <text evidence="2">The sequence shown here is derived from an EMBL/GenBank/DDBJ whole genome shotgun (WGS) entry which is preliminary data.</text>
</comment>
<dbReference type="CDD" id="cd00158">
    <property type="entry name" value="RHOD"/>
    <property type="match status" value="1"/>
</dbReference>
<dbReference type="SUPFAM" id="SSF75169">
    <property type="entry name" value="DsrEFH-like"/>
    <property type="match status" value="1"/>
</dbReference>
<organism evidence="2 3">
    <name type="scientific">Seminavis robusta</name>
    <dbReference type="NCBI Taxonomy" id="568900"/>
    <lineage>
        <taxon>Eukaryota</taxon>
        <taxon>Sar</taxon>
        <taxon>Stramenopiles</taxon>
        <taxon>Ochrophyta</taxon>
        <taxon>Bacillariophyta</taxon>
        <taxon>Bacillariophyceae</taxon>
        <taxon>Bacillariophycidae</taxon>
        <taxon>Naviculales</taxon>
        <taxon>Naviculaceae</taxon>
        <taxon>Seminavis</taxon>
    </lineage>
</organism>
<dbReference type="Pfam" id="PF02635">
    <property type="entry name" value="DsrE"/>
    <property type="match status" value="1"/>
</dbReference>
<dbReference type="EMBL" id="CAICTM010003031">
    <property type="protein sequence ID" value="CAB9530770.1"/>
    <property type="molecule type" value="Genomic_DNA"/>
</dbReference>
<dbReference type="InterPro" id="IPR027396">
    <property type="entry name" value="DsrEFH-like"/>
</dbReference>
<feature type="domain" description="Rhodanese" evidence="1">
    <location>
        <begin position="33"/>
        <end position="120"/>
    </location>
</feature>
<sequence length="253" mass="26674">MCSKSKVNDALQGVTGSSGSVVPSIAAHQVKANRDAYFLVDVREASEISETPFPDANAAIPMGAICHDPFDLVALAGTDKTIVTVCNTGVRAQIAAEHLPTSSAKVLQRGLVGWGNPAALSPDFVVVLGLGDSPEKLSLALAAAAAAVDMHSTVVVVLMSDGVHWFLKPDSEKAKSVDTPNVETVEFGAPFKPCKAMLQKILSKGGIILACTSCIKHRQYSFETDMMDCVNSLQMPDLVRMLGEAKGGTLQFM</sequence>